<keyword evidence="1" id="KW-0812">Transmembrane</keyword>
<evidence type="ECO:0000256" key="1">
    <source>
        <dbReference type="SAM" id="Phobius"/>
    </source>
</evidence>
<dbReference type="EMBL" id="CP059399">
    <property type="protein sequence ID" value="QLY29507.1"/>
    <property type="molecule type" value="Genomic_DNA"/>
</dbReference>
<reference evidence="2 3" key="1">
    <citation type="submission" date="2020-07" db="EMBL/GenBank/DDBJ databases">
        <authorList>
            <person name="Zhuang K."/>
            <person name="Ran Y."/>
        </authorList>
    </citation>
    <scope>NUCLEOTIDE SEQUENCE [LARGE SCALE GENOMIC DNA]</scope>
    <source>
        <strain evidence="2 3">WCH-YHL-001</strain>
    </source>
</reference>
<accession>A0A7D6ZG45</accession>
<proteinExistence type="predicted"/>
<organism evidence="2 3">
    <name type="scientific">Nocardia huaxiensis</name>
    <dbReference type="NCBI Taxonomy" id="2755382"/>
    <lineage>
        <taxon>Bacteria</taxon>
        <taxon>Bacillati</taxon>
        <taxon>Actinomycetota</taxon>
        <taxon>Actinomycetes</taxon>
        <taxon>Mycobacteriales</taxon>
        <taxon>Nocardiaceae</taxon>
        <taxon>Nocardia</taxon>
    </lineage>
</organism>
<protein>
    <recommendedName>
        <fullName evidence="4">Mce-associated membrane protein</fullName>
    </recommendedName>
</protein>
<sequence length="203" mass="21088">MIDINETVRTVRMPVVVAAVTLAALLALGLFIAAGYFASERSDLASTATARQATTADHDAALKAGSEFLAVAYTVDAVNDKGMSKWNTAMTAATTDTLKEQVRDTKAMLSLLTEAGASMTGTVGEAAVVSQNDTLIRMIAVVQLTGKAPEQVEPTTGSVTEYVDLMKIDGTWKVFGYKDITAKTGAGDTAAGLPGLPATQPAK</sequence>
<dbReference type="Proteomes" id="UP000515512">
    <property type="component" value="Chromosome"/>
</dbReference>
<evidence type="ECO:0000313" key="3">
    <source>
        <dbReference type="Proteomes" id="UP000515512"/>
    </source>
</evidence>
<dbReference type="RefSeq" id="WP_181580711.1">
    <property type="nucleotide sequence ID" value="NZ_CP059399.1"/>
</dbReference>
<keyword evidence="3" id="KW-1185">Reference proteome</keyword>
<keyword evidence="1" id="KW-1133">Transmembrane helix</keyword>
<evidence type="ECO:0008006" key="4">
    <source>
        <dbReference type="Google" id="ProtNLM"/>
    </source>
</evidence>
<feature type="transmembrane region" description="Helical" evidence="1">
    <location>
        <begin position="15"/>
        <end position="38"/>
    </location>
</feature>
<keyword evidence="1" id="KW-0472">Membrane</keyword>
<dbReference type="AlphaFoldDB" id="A0A7D6ZG45"/>
<dbReference type="KEGG" id="nhu:H0264_30290"/>
<name>A0A7D6ZG45_9NOCA</name>
<gene>
    <name evidence="2" type="ORF">H0264_30290</name>
</gene>
<evidence type="ECO:0000313" key="2">
    <source>
        <dbReference type="EMBL" id="QLY29507.1"/>
    </source>
</evidence>